<keyword evidence="4" id="KW-0677">Repeat</keyword>
<dbReference type="GO" id="GO:0000122">
    <property type="term" value="P:negative regulation of transcription by RNA polymerase II"/>
    <property type="evidence" value="ECO:0007669"/>
    <property type="project" value="EnsemblMetazoa"/>
</dbReference>
<dbReference type="PROSITE" id="PS00028">
    <property type="entry name" value="ZINC_FINGER_C2H2_1"/>
    <property type="match status" value="1"/>
</dbReference>
<dbReference type="Pfam" id="PF00651">
    <property type="entry name" value="BTB"/>
    <property type="match status" value="1"/>
</dbReference>
<dbReference type="GO" id="GO:0007423">
    <property type="term" value="P:sensory organ development"/>
    <property type="evidence" value="ECO:0007669"/>
    <property type="project" value="EnsemblMetazoa"/>
</dbReference>
<dbReference type="OMA" id="SGMKHDD"/>
<evidence type="ECO:0000256" key="9">
    <source>
        <dbReference type="PROSITE-ProRule" id="PRU00042"/>
    </source>
</evidence>
<evidence type="ECO:0000256" key="5">
    <source>
        <dbReference type="ARBA" id="ARBA00022771"/>
    </source>
</evidence>
<name>B4JPJ5_DROGR</name>
<dbReference type="InParanoid" id="B4JPJ5"/>
<dbReference type="PhylomeDB" id="B4JPJ5"/>
<dbReference type="CDD" id="cd18315">
    <property type="entry name" value="BTB_POZ_BAB-like"/>
    <property type="match status" value="1"/>
</dbReference>
<dbReference type="Gene3D" id="3.30.710.10">
    <property type="entry name" value="Potassium Channel Kv1.1, Chain A"/>
    <property type="match status" value="1"/>
</dbReference>
<comment type="subcellular location">
    <subcellularLocation>
        <location evidence="1">Nucleus</location>
    </subcellularLocation>
</comment>
<gene>
    <name evidence="13" type="primary">Dgri\GH13387</name>
    <name evidence="13" type="ORF">Dgri_GH13387</name>
</gene>
<sequence length="920" mass="96403">MTESTQLQTAENNNAGVVKMEPPPLATSTSTQHSTSQHTTAHSHSTQQHSQHSLAATAAGGAGTALSPATPPLLPPLGHNSQQHYALKWNDFQTSILSSFRHLRDEEDFVDVTLACDERSFTAHKVVLSACSPYFRKLLKANPCEHPIVILRDVRSDDVENLLSFMYNGEVNVSHEQLPDFLKTAHLLQIRGLADVNGGYPYVKALSAALSHNNNNNNNAESSNHNKISNYLPTANNNNSCSSSSNNNSASNNNNNINSNNNHNNNNSHSHSQNSPFSTPQMPAAVPAATSAAAAAAAAAASLTAAVAAAAAATASNLPRDGQRGELGSAAQSSGGSSNSSGPPAIQELKASAASPASSNHWDLSDMEGSRKSHLTPPPQKRIKSADLFRAQHGISPERLLLDREFPVAGQHPLTRNRSRDTSKDRDRSLELRESLLGQALEQNSNGQQANQKHDLGQSAGEDSNSSDTEPSDRGDGQHDGTLDGMDNQRSHSFPNAFLGLQGIPGLLPGPSGLGGNDFVSRRTLEMRVRATDPRPCPKCGKIYRSAHTLRTHLEDKHTVCPGYRCVLCGTVAKSRNSLHSHMSRQHRGISTKDLPVLPMPSAFDPDLASRLLAKAGVKISPAELRARASPTGGSGSSGGGGGGGGNGGNGSHKLDLSNASGGPLDDGEDSDDDPEDLTTGSMLYGVGGSASDLSRYHESLLSNFGHANTTISRMRNEAAAAAAAAAMGQQKDLGAAAGGVQLANSSSAGQSLLDTYLQFITENTFGMGMSQEHAAAAALHAAKMAQLNAMGHSLDKLPAGLLPAQFDLSKLTGASAAGGYGQGSGGLSIEPILRRDQQQQQQQQQQQGGSLSPNANGALAADEVDVDADADAEAEIRRDGSEPMDLGLSLDNNQSGSNNEAANSDAEDNYSEDEGVHHT</sequence>
<feature type="region of interest" description="Disordered" evidence="10">
    <location>
        <begin position="441"/>
        <end position="497"/>
    </location>
</feature>
<feature type="compositionally biased region" description="Polar residues" evidence="10">
    <location>
        <begin position="441"/>
        <end position="451"/>
    </location>
</feature>
<dbReference type="PANTHER" id="PTHR23110:SF98">
    <property type="entry name" value="PRE-LOLA-G, ISOFORM C-RELATED"/>
    <property type="match status" value="1"/>
</dbReference>
<keyword evidence="14" id="KW-1185">Reference proteome</keyword>
<dbReference type="OrthoDB" id="10261408at2759"/>
<evidence type="ECO:0000256" key="6">
    <source>
        <dbReference type="ARBA" id="ARBA00022833"/>
    </source>
</evidence>
<evidence type="ECO:0000256" key="10">
    <source>
        <dbReference type="SAM" id="MobiDB-lite"/>
    </source>
</evidence>
<feature type="compositionally biased region" description="Polar residues" evidence="10">
    <location>
        <begin position="1"/>
        <end position="15"/>
    </location>
</feature>
<feature type="compositionally biased region" description="Gly residues" evidence="10">
    <location>
        <begin position="633"/>
        <end position="651"/>
    </location>
</feature>
<feature type="compositionally biased region" description="Basic and acidic residues" evidence="10">
    <location>
        <begin position="471"/>
        <end position="490"/>
    </location>
</feature>
<keyword evidence="8" id="KW-0539">Nucleus</keyword>
<feature type="region of interest" description="Disordered" evidence="10">
    <location>
        <begin position="318"/>
        <end position="385"/>
    </location>
</feature>
<evidence type="ECO:0000256" key="1">
    <source>
        <dbReference type="ARBA" id="ARBA00004123"/>
    </source>
</evidence>
<dbReference type="InterPro" id="IPR051095">
    <property type="entry name" value="Dros_DevTransReg"/>
</dbReference>
<keyword evidence="7" id="KW-0238">DNA-binding</keyword>
<keyword evidence="6" id="KW-0862">Zinc</keyword>
<dbReference type="eggNOG" id="ENOG502RR0V">
    <property type="taxonomic scope" value="Eukaryota"/>
</dbReference>
<dbReference type="GO" id="GO:0016319">
    <property type="term" value="P:mushroom body development"/>
    <property type="evidence" value="ECO:0007669"/>
    <property type="project" value="EnsemblMetazoa"/>
</dbReference>
<dbReference type="EMBL" id="CH916372">
    <property type="protein sequence ID" value="EDV98825.1"/>
    <property type="molecule type" value="Genomic_DNA"/>
</dbReference>
<keyword evidence="3" id="KW-0479">Metal-binding</keyword>
<feature type="domain" description="C2H2-type" evidence="12">
    <location>
        <begin position="535"/>
        <end position="559"/>
    </location>
</feature>
<dbReference type="PANTHER" id="PTHR23110">
    <property type="entry name" value="BTB DOMAIN TRANSCRIPTION FACTOR"/>
    <property type="match status" value="1"/>
</dbReference>
<feature type="domain" description="BTB" evidence="11">
    <location>
        <begin position="110"/>
        <end position="175"/>
    </location>
</feature>
<dbReference type="GO" id="GO:0061061">
    <property type="term" value="P:muscle structure development"/>
    <property type="evidence" value="ECO:0007669"/>
    <property type="project" value="UniProtKB-ARBA"/>
</dbReference>
<keyword evidence="5 9" id="KW-0863">Zinc-finger</keyword>
<feature type="region of interest" description="Disordered" evidence="10">
    <location>
        <begin position="624"/>
        <end position="684"/>
    </location>
</feature>
<dbReference type="GO" id="GO:0007298">
    <property type="term" value="P:border follicle cell migration"/>
    <property type="evidence" value="ECO:0007669"/>
    <property type="project" value="EnsemblMetazoa"/>
</dbReference>
<dbReference type="SMART" id="SM00225">
    <property type="entry name" value="BTB"/>
    <property type="match status" value="1"/>
</dbReference>
<dbReference type="SMART" id="SM00355">
    <property type="entry name" value="ZnF_C2H2"/>
    <property type="match status" value="2"/>
</dbReference>
<evidence type="ECO:0000313" key="13">
    <source>
        <dbReference type="EMBL" id="EDV98825.1"/>
    </source>
</evidence>
<evidence type="ECO:0000259" key="11">
    <source>
        <dbReference type="PROSITE" id="PS50097"/>
    </source>
</evidence>
<dbReference type="GO" id="GO:0005634">
    <property type="term" value="C:nucleus"/>
    <property type="evidence" value="ECO:0007669"/>
    <property type="project" value="UniProtKB-SubCell"/>
</dbReference>
<dbReference type="HOGENOM" id="CLU_007430_0_0_1"/>
<dbReference type="GO" id="GO:0003677">
    <property type="term" value="F:DNA binding"/>
    <property type="evidence" value="ECO:0007669"/>
    <property type="project" value="UniProtKB-KW"/>
</dbReference>
<feature type="compositionally biased region" description="Low complexity" evidence="10">
    <location>
        <begin position="328"/>
        <end position="342"/>
    </location>
</feature>
<dbReference type="GO" id="GO:0035220">
    <property type="term" value="P:wing disc development"/>
    <property type="evidence" value="ECO:0007669"/>
    <property type="project" value="EnsemblMetazoa"/>
</dbReference>
<reference evidence="13 14" key="1">
    <citation type="journal article" date="2007" name="Nature">
        <title>Evolution of genes and genomes on the Drosophila phylogeny.</title>
        <authorList>
            <consortium name="Drosophila 12 Genomes Consortium"/>
            <person name="Clark A.G."/>
            <person name="Eisen M.B."/>
            <person name="Smith D.R."/>
            <person name="Bergman C.M."/>
            <person name="Oliver B."/>
            <person name="Markow T.A."/>
            <person name="Kaufman T.C."/>
            <person name="Kellis M."/>
            <person name="Gelbart W."/>
            <person name="Iyer V.N."/>
            <person name="Pollard D.A."/>
            <person name="Sackton T.B."/>
            <person name="Larracuente A.M."/>
            <person name="Singh N.D."/>
            <person name="Abad J.P."/>
            <person name="Abt D.N."/>
            <person name="Adryan B."/>
            <person name="Aguade M."/>
            <person name="Akashi H."/>
            <person name="Anderson W.W."/>
            <person name="Aquadro C.F."/>
            <person name="Ardell D.H."/>
            <person name="Arguello R."/>
            <person name="Artieri C.G."/>
            <person name="Barbash D.A."/>
            <person name="Barker D."/>
            <person name="Barsanti P."/>
            <person name="Batterham P."/>
            <person name="Batzoglou S."/>
            <person name="Begun D."/>
            <person name="Bhutkar A."/>
            <person name="Blanco E."/>
            <person name="Bosak S.A."/>
            <person name="Bradley R.K."/>
            <person name="Brand A.D."/>
            <person name="Brent M.R."/>
            <person name="Brooks A.N."/>
            <person name="Brown R.H."/>
            <person name="Butlin R.K."/>
            <person name="Caggese C."/>
            <person name="Calvi B.R."/>
            <person name="Bernardo de Carvalho A."/>
            <person name="Caspi A."/>
            <person name="Castrezana S."/>
            <person name="Celniker S.E."/>
            <person name="Chang J.L."/>
            <person name="Chapple C."/>
            <person name="Chatterji S."/>
            <person name="Chinwalla A."/>
            <person name="Civetta A."/>
            <person name="Clifton S.W."/>
            <person name="Comeron J.M."/>
            <person name="Costello J.C."/>
            <person name="Coyne J.A."/>
            <person name="Daub J."/>
            <person name="David R.G."/>
            <person name="Delcher A.L."/>
            <person name="Delehaunty K."/>
            <person name="Do C.B."/>
            <person name="Ebling H."/>
            <person name="Edwards K."/>
            <person name="Eickbush T."/>
            <person name="Evans J.D."/>
            <person name="Filipski A."/>
            <person name="Findeiss S."/>
            <person name="Freyhult E."/>
            <person name="Fulton L."/>
            <person name="Fulton R."/>
            <person name="Garcia A.C."/>
            <person name="Gardiner A."/>
            <person name="Garfield D.A."/>
            <person name="Garvin B.E."/>
            <person name="Gibson G."/>
            <person name="Gilbert D."/>
            <person name="Gnerre S."/>
            <person name="Godfrey J."/>
            <person name="Good R."/>
            <person name="Gotea V."/>
            <person name="Gravely B."/>
            <person name="Greenberg A.J."/>
            <person name="Griffiths-Jones S."/>
            <person name="Gross S."/>
            <person name="Guigo R."/>
            <person name="Gustafson E.A."/>
            <person name="Haerty W."/>
            <person name="Hahn M.W."/>
            <person name="Halligan D.L."/>
            <person name="Halpern A.L."/>
            <person name="Halter G.M."/>
            <person name="Han M.V."/>
            <person name="Heger A."/>
            <person name="Hillier L."/>
            <person name="Hinrichs A.S."/>
            <person name="Holmes I."/>
            <person name="Hoskins R.A."/>
            <person name="Hubisz M.J."/>
            <person name="Hultmark D."/>
            <person name="Huntley M.A."/>
            <person name="Jaffe D.B."/>
            <person name="Jagadeeshan S."/>
            <person name="Jeck W.R."/>
            <person name="Johnson J."/>
            <person name="Jones C.D."/>
            <person name="Jordan W.C."/>
            <person name="Karpen G.H."/>
            <person name="Kataoka E."/>
            <person name="Keightley P.D."/>
            <person name="Kheradpour P."/>
            <person name="Kirkness E.F."/>
            <person name="Koerich L.B."/>
            <person name="Kristiansen K."/>
            <person name="Kudrna D."/>
            <person name="Kulathinal R.J."/>
            <person name="Kumar S."/>
            <person name="Kwok R."/>
            <person name="Lander E."/>
            <person name="Langley C.H."/>
            <person name="Lapoint R."/>
            <person name="Lazzaro B.P."/>
            <person name="Lee S.J."/>
            <person name="Levesque L."/>
            <person name="Li R."/>
            <person name="Lin C.F."/>
            <person name="Lin M.F."/>
            <person name="Lindblad-Toh K."/>
            <person name="Llopart A."/>
            <person name="Long M."/>
            <person name="Low L."/>
            <person name="Lozovsky E."/>
            <person name="Lu J."/>
            <person name="Luo M."/>
            <person name="Machado C.A."/>
            <person name="Makalowski W."/>
            <person name="Marzo M."/>
            <person name="Matsuda M."/>
            <person name="Matzkin L."/>
            <person name="McAllister B."/>
            <person name="McBride C.S."/>
            <person name="McKernan B."/>
            <person name="McKernan K."/>
            <person name="Mendez-Lago M."/>
            <person name="Minx P."/>
            <person name="Mollenhauer M.U."/>
            <person name="Montooth K."/>
            <person name="Mount S.M."/>
            <person name="Mu X."/>
            <person name="Myers E."/>
            <person name="Negre B."/>
            <person name="Newfeld S."/>
            <person name="Nielsen R."/>
            <person name="Noor M.A."/>
            <person name="O'Grady P."/>
            <person name="Pachter L."/>
            <person name="Papaceit M."/>
            <person name="Parisi M.J."/>
            <person name="Parisi M."/>
            <person name="Parts L."/>
            <person name="Pedersen J.S."/>
            <person name="Pesole G."/>
            <person name="Phillippy A.M."/>
            <person name="Ponting C.P."/>
            <person name="Pop M."/>
            <person name="Porcelli D."/>
            <person name="Powell J.R."/>
            <person name="Prohaska S."/>
            <person name="Pruitt K."/>
            <person name="Puig M."/>
            <person name="Quesneville H."/>
            <person name="Ram K.R."/>
            <person name="Rand D."/>
            <person name="Rasmussen M.D."/>
            <person name="Reed L.K."/>
            <person name="Reenan R."/>
            <person name="Reily A."/>
            <person name="Remington K.A."/>
            <person name="Rieger T.T."/>
            <person name="Ritchie M.G."/>
            <person name="Robin C."/>
            <person name="Rogers Y.H."/>
            <person name="Rohde C."/>
            <person name="Rozas J."/>
            <person name="Rubenfield M.J."/>
            <person name="Ruiz A."/>
            <person name="Russo S."/>
            <person name="Salzberg S.L."/>
            <person name="Sanchez-Gracia A."/>
            <person name="Saranga D.J."/>
            <person name="Sato H."/>
            <person name="Schaeffer S.W."/>
            <person name="Schatz M.C."/>
            <person name="Schlenke T."/>
            <person name="Schwartz R."/>
            <person name="Segarra C."/>
            <person name="Singh R.S."/>
            <person name="Sirot L."/>
            <person name="Sirota M."/>
            <person name="Sisneros N.B."/>
            <person name="Smith C.D."/>
            <person name="Smith T.F."/>
            <person name="Spieth J."/>
            <person name="Stage D.E."/>
            <person name="Stark A."/>
            <person name="Stephan W."/>
            <person name="Strausberg R.L."/>
            <person name="Strempel S."/>
            <person name="Sturgill D."/>
            <person name="Sutton G."/>
            <person name="Sutton G.G."/>
            <person name="Tao W."/>
            <person name="Teichmann S."/>
            <person name="Tobari Y.N."/>
            <person name="Tomimura Y."/>
            <person name="Tsolas J.M."/>
            <person name="Valente V.L."/>
            <person name="Venter E."/>
            <person name="Venter J.C."/>
            <person name="Vicario S."/>
            <person name="Vieira F.G."/>
            <person name="Vilella A.J."/>
            <person name="Villasante A."/>
            <person name="Walenz B."/>
            <person name="Wang J."/>
            <person name="Wasserman M."/>
            <person name="Watts T."/>
            <person name="Wilson D."/>
            <person name="Wilson R.K."/>
            <person name="Wing R.A."/>
            <person name="Wolfner M.F."/>
            <person name="Wong A."/>
            <person name="Wong G.K."/>
            <person name="Wu C.I."/>
            <person name="Wu G."/>
            <person name="Yamamoto D."/>
            <person name="Yang H.P."/>
            <person name="Yang S.P."/>
            <person name="Yorke J.A."/>
            <person name="Yoshida K."/>
            <person name="Zdobnov E."/>
            <person name="Zhang P."/>
            <person name="Zhang Y."/>
            <person name="Zimin A.V."/>
            <person name="Baldwin J."/>
            <person name="Abdouelleil A."/>
            <person name="Abdulkadir J."/>
            <person name="Abebe A."/>
            <person name="Abera B."/>
            <person name="Abreu J."/>
            <person name="Acer S.C."/>
            <person name="Aftuck L."/>
            <person name="Alexander A."/>
            <person name="An P."/>
            <person name="Anderson E."/>
            <person name="Anderson S."/>
            <person name="Arachi H."/>
            <person name="Azer M."/>
            <person name="Bachantsang P."/>
            <person name="Barry A."/>
            <person name="Bayul T."/>
            <person name="Berlin A."/>
            <person name="Bessette D."/>
            <person name="Bloom T."/>
            <person name="Blye J."/>
            <person name="Boguslavskiy L."/>
            <person name="Bonnet C."/>
            <person name="Boukhgalter B."/>
            <person name="Bourzgui I."/>
            <person name="Brown A."/>
            <person name="Cahill P."/>
            <person name="Channer S."/>
            <person name="Cheshatsang Y."/>
            <person name="Chuda L."/>
            <person name="Citroen M."/>
            <person name="Collymore A."/>
            <person name="Cooke P."/>
            <person name="Costello M."/>
            <person name="D'Aco K."/>
            <person name="Daza R."/>
            <person name="De Haan G."/>
            <person name="DeGray S."/>
            <person name="DeMaso C."/>
            <person name="Dhargay N."/>
            <person name="Dooley K."/>
            <person name="Dooley E."/>
            <person name="Doricent M."/>
            <person name="Dorje P."/>
            <person name="Dorjee K."/>
            <person name="Dupes A."/>
            <person name="Elong R."/>
            <person name="Falk J."/>
            <person name="Farina A."/>
            <person name="Faro S."/>
            <person name="Ferguson D."/>
            <person name="Fisher S."/>
            <person name="Foley C.D."/>
            <person name="Franke A."/>
            <person name="Friedrich D."/>
            <person name="Gadbois L."/>
            <person name="Gearin G."/>
            <person name="Gearin C.R."/>
            <person name="Giannoukos G."/>
            <person name="Goode T."/>
            <person name="Graham J."/>
            <person name="Grandbois E."/>
            <person name="Grewal S."/>
            <person name="Gyaltsen K."/>
            <person name="Hafez N."/>
            <person name="Hagos B."/>
            <person name="Hall J."/>
            <person name="Henson C."/>
            <person name="Hollinger A."/>
            <person name="Honan T."/>
            <person name="Huard M.D."/>
            <person name="Hughes L."/>
            <person name="Hurhula B."/>
            <person name="Husby M.E."/>
            <person name="Kamat A."/>
            <person name="Kanga B."/>
            <person name="Kashin S."/>
            <person name="Khazanovich D."/>
            <person name="Kisner P."/>
            <person name="Lance K."/>
            <person name="Lara M."/>
            <person name="Lee W."/>
            <person name="Lennon N."/>
            <person name="Letendre F."/>
            <person name="LeVine R."/>
            <person name="Lipovsky A."/>
            <person name="Liu X."/>
            <person name="Liu J."/>
            <person name="Liu S."/>
            <person name="Lokyitsang T."/>
            <person name="Lokyitsang Y."/>
            <person name="Lubonja R."/>
            <person name="Lui A."/>
            <person name="MacDonald P."/>
            <person name="Magnisalis V."/>
            <person name="Maru K."/>
            <person name="Matthews C."/>
            <person name="McCusker W."/>
            <person name="McDonough S."/>
            <person name="Mehta T."/>
            <person name="Meldrim J."/>
            <person name="Meneus L."/>
            <person name="Mihai O."/>
            <person name="Mihalev A."/>
            <person name="Mihova T."/>
            <person name="Mittelman R."/>
            <person name="Mlenga V."/>
            <person name="Montmayeur A."/>
            <person name="Mulrain L."/>
            <person name="Navidi A."/>
            <person name="Naylor J."/>
            <person name="Negash T."/>
            <person name="Nguyen T."/>
            <person name="Nguyen N."/>
            <person name="Nicol R."/>
            <person name="Norbu C."/>
            <person name="Norbu N."/>
            <person name="Novod N."/>
            <person name="O'Neill B."/>
            <person name="Osman S."/>
            <person name="Markiewicz E."/>
            <person name="Oyono O.L."/>
            <person name="Patti C."/>
            <person name="Phunkhang P."/>
            <person name="Pierre F."/>
            <person name="Priest M."/>
            <person name="Raghuraman S."/>
            <person name="Rege F."/>
            <person name="Reyes R."/>
            <person name="Rise C."/>
            <person name="Rogov P."/>
            <person name="Ross K."/>
            <person name="Ryan E."/>
            <person name="Settipalli S."/>
            <person name="Shea T."/>
            <person name="Sherpa N."/>
            <person name="Shi L."/>
            <person name="Shih D."/>
            <person name="Sparrow T."/>
            <person name="Spaulding J."/>
            <person name="Stalker J."/>
            <person name="Stange-Thomann N."/>
            <person name="Stavropoulos S."/>
            <person name="Stone C."/>
            <person name="Strader C."/>
            <person name="Tesfaye S."/>
            <person name="Thomson T."/>
            <person name="Thoulutsang Y."/>
            <person name="Thoulutsang D."/>
            <person name="Topham K."/>
            <person name="Topping I."/>
            <person name="Tsamla T."/>
            <person name="Vassiliev H."/>
            <person name="Vo A."/>
            <person name="Wangchuk T."/>
            <person name="Wangdi T."/>
            <person name="Weiand M."/>
            <person name="Wilkinson J."/>
            <person name="Wilson A."/>
            <person name="Yadav S."/>
            <person name="Young G."/>
            <person name="Yu Q."/>
            <person name="Zembek L."/>
            <person name="Zhong D."/>
            <person name="Zimmer A."/>
            <person name="Zwirko Z."/>
            <person name="Jaffe D.B."/>
            <person name="Alvarez P."/>
            <person name="Brockman W."/>
            <person name="Butler J."/>
            <person name="Chin C."/>
            <person name="Gnerre S."/>
            <person name="Grabherr M."/>
            <person name="Kleber M."/>
            <person name="Mauceli E."/>
            <person name="MacCallum I."/>
        </authorList>
    </citation>
    <scope>NUCLEOTIDE SEQUENCE [LARGE SCALE GENOMIC DNA]</scope>
    <source>
        <strain evidence="14">Tucson 15287-2541.00</strain>
    </source>
</reference>
<feature type="compositionally biased region" description="Low complexity" evidence="10">
    <location>
        <begin position="216"/>
        <end position="226"/>
    </location>
</feature>
<organism evidence="14">
    <name type="scientific">Drosophila grimshawi</name>
    <name type="common">Hawaiian fruit fly</name>
    <name type="synonym">Idiomyia grimshawi</name>
    <dbReference type="NCBI Taxonomy" id="7222"/>
    <lineage>
        <taxon>Eukaryota</taxon>
        <taxon>Metazoa</taxon>
        <taxon>Ecdysozoa</taxon>
        <taxon>Arthropoda</taxon>
        <taxon>Hexapoda</taxon>
        <taxon>Insecta</taxon>
        <taxon>Pterygota</taxon>
        <taxon>Neoptera</taxon>
        <taxon>Endopterygota</taxon>
        <taxon>Diptera</taxon>
        <taxon>Brachycera</taxon>
        <taxon>Muscomorpha</taxon>
        <taxon>Ephydroidea</taxon>
        <taxon>Drosophilidae</taxon>
        <taxon>Drosophila</taxon>
        <taxon>Hawaiian Drosophila</taxon>
    </lineage>
</organism>
<dbReference type="GO" id="GO:0048813">
    <property type="term" value="P:dendrite morphogenesis"/>
    <property type="evidence" value="ECO:0007669"/>
    <property type="project" value="EnsemblMetazoa"/>
</dbReference>
<dbReference type="Gene3D" id="3.30.160.60">
    <property type="entry name" value="Classic Zinc Finger"/>
    <property type="match status" value="1"/>
</dbReference>
<proteinExistence type="predicted"/>
<feature type="region of interest" description="Disordered" evidence="10">
    <location>
        <begin position="216"/>
        <end position="283"/>
    </location>
</feature>
<feature type="region of interest" description="Disordered" evidence="10">
    <location>
        <begin position="836"/>
        <end position="920"/>
    </location>
</feature>
<dbReference type="InterPro" id="IPR011333">
    <property type="entry name" value="SKP1/BTB/POZ_sf"/>
</dbReference>
<dbReference type="PROSITE" id="PS50097">
    <property type="entry name" value="BTB"/>
    <property type="match status" value="1"/>
</dbReference>
<dbReference type="InterPro" id="IPR013087">
    <property type="entry name" value="Znf_C2H2_type"/>
</dbReference>
<dbReference type="InterPro" id="IPR000210">
    <property type="entry name" value="BTB/POZ_dom"/>
</dbReference>
<evidence type="ECO:0000256" key="8">
    <source>
        <dbReference type="ARBA" id="ARBA00023242"/>
    </source>
</evidence>
<evidence type="ECO:0000313" key="14">
    <source>
        <dbReference type="Proteomes" id="UP000001070"/>
    </source>
</evidence>
<feature type="compositionally biased region" description="Low complexity" evidence="10">
    <location>
        <begin position="26"/>
        <end position="68"/>
    </location>
</feature>
<feature type="region of interest" description="Disordered" evidence="10">
    <location>
        <begin position="1"/>
        <end position="78"/>
    </location>
</feature>
<dbReference type="GO" id="GO:0008270">
    <property type="term" value="F:zinc ion binding"/>
    <property type="evidence" value="ECO:0007669"/>
    <property type="project" value="UniProtKB-KW"/>
</dbReference>
<feature type="domain" description="C2H2-type" evidence="12">
    <location>
        <begin position="564"/>
        <end position="592"/>
    </location>
</feature>
<feature type="compositionally biased region" description="Low complexity" evidence="10">
    <location>
        <begin position="236"/>
        <end position="275"/>
    </location>
</feature>
<evidence type="ECO:0000256" key="2">
    <source>
        <dbReference type="ARBA" id="ARBA00022473"/>
    </source>
</evidence>
<dbReference type="AlphaFoldDB" id="B4JPJ5"/>
<protein>
    <submittedName>
        <fullName evidence="13">GH13387</fullName>
    </submittedName>
</protein>
<feature type="compositionally biased region" description="Acidic residues" evidence="10">
    <location>
        <begin position="666"/>
        <end position="677"/>
    </location>
</feature>
<accession>B4JPJ5</accession>
<dbReference type="FunCoup" id="B4JPJ5">
    <property type="interactions" value="276"/>
</dbReference>
<evidence type="ECO:0000256" key="3">
    <source>
        <dbReference type="ARBA" id="ARBA00022723"/>
    </source>
</evidence>
<evidence type="ECO:0000259" key="12">
    <source>
        <dbReference type="PROSITE" id="PS50157"/>
    </source>
</evidence>
<dbReference type="PROSITE" id="PS50157">
    <property type="entry name" value="ZINC_FINGER_C2H2_2"/>
    <property type="match status" value="2"/>
</dbReference>
<keyword evidence="2" id="KW-0217">Developmental protein</keyword>
<dbReference type="Proteomes" id="UP000001070">
    <property type="component" value="Unassembled WGS sequence"/>
</dbReference>
<dbReference type="FunFam" id="3.30.710.10:FF:000118">
    <property type="entry name" value="Abrupt, isoform B"/>
    <property type="match status" value="1"/>
</dbReference>
<feature type="compositionally biased region" description="Acidic residues" evidence="10">
    <location>
        <begin position="863"/>
        <end position="874"/>
    </location>
</feature>
<dbReference type="SUPFAM" id="SSF54695">
    <property type="entry name" value="POZ domain"/>
    <property type="match status" value="1"/>
</dbReference>
<feature type="compositionally biased region" description="Low complexity" evidence="10">
    <location>
        <begin position="839"/>
        <end position="848"/>
    </location>
</feature>
<evidence type="ECO:0000256" key="7">
    <source>
        <dbReference type="ARBA" id="ARBA00023125"/>
    </source>
</evidence>
<evidence type="ECO:0000256" key="4">
    <source>
        <dbReference type="ARBA" id="ARBA00022737"/>
    </source>
</evidence>
<dbReference type="STRING" id="7222.B4JPJ5"/>
<dbReference type="Pfam" id="PF00096">
    <property type="entry name" value="zf-C2H2"/>
    <property type="match status" value="1"/>
</dbReference>